<feature type="transmembrane region" description="Helical" evidence="1">
    <location>
        <begin position="46"/>
        <end position="72"/>
    </location>
</feature>
<evidence type="ECO:0000256" key="1">
    <source>
        <dbReference type="SAM" id="Phobius"/>
    </source>
</evidence>
<sequence length="120" mass="14208">MANSSIKYYAFLGWIIGMITIWLIYKINIELFKLLKFKIKRYLWIVIYLFKTIVIGILLVVIILIDVYFHVYIESPLVTISQPINLFAFIVAISTLPLAIFVKHYFDKIKGKWKQDEFAK</sequence>
<feature type="transmembrane region" description="Helical" evidence="1">
    <location>
        <begin position="6"/>
        <end position="25"/>
    </location>
</feature>
<keyword evidence="1" id="KW-0812">Transmembrane</keyword>
<organism evidence="2 3">
    <name type="scientific">Mycoplasmopsis agassizii</name>
    <dbReference type="NCBI Taxonomy" id="33922"/>
    <lineage>
        <taxon>Bacteria</taxon>
        <taxon>Bacillati</taxon>
        <taxon>Mycoplasmatota</taxon>
        <taxon>Mycoplasmoidales</taxon>
        <taxon>Metamycoplasmataceae</taxon>
        <taxon>Mycoplasmopsis</taxon>
    </lineage>
</organism>
<evidence type="ECO:0000313" key="2">
    <source>
        <dbReference type="EMBL" id="PAK21250.1"/>
    </source>
</evidence>
<comment type="caution">
    <text evidence="2">The sequence shown here is derived from an EMBL/GenBank/DDBJ whole genome shotgun (WGS) entry which is preliminary data.</text>
</comment>
<reference evidence="3" key="1">
    <citation type="submission" date="2017-08" db="EMBL/GenBank/DDBJ databases">
        <authorList>
            <person name="Alvarez-Ponce D."/>
            <person name="Weitzman C.L."/>
            <person name="Tillett R.L."/>
            <person name="Sandmeier F.C."/>
            <person name="Tracy C.R."/>
        </authorList>
    </citation>
    <scope>NUCLEOTIDE SEQUENCE [LARGE SCALE GENOMIC DNA]</scope>
    <source>
        <strain evidence="3">723</strain>
    </source>
</reference>
<protein>
    <submittedName>
        <fullName evidence="2">Uncharacterized protein</fullName>
    </submittedName>
</protein>
<gene>
    <name evidence="2" type="ORF">CJJ23_03170</name>
</gene>
<feature type="transmembrane region" description="Helical" evidence="1">
    <location>
        <begin position="84"/>
        <end position="106"/>
    </location>
</feature>
<keyword evidence="1" id="KW-0472">Membrane</keyword>
<name>A0A269TJ90_9BACT</name>
<proteinExistence type="predicted"/>
<accession>A0A269TJ90</accession>
<evidence type="ECO:0000313" key="3">
    <source>
        <dbReference type="Proteomes" id="UP000216943"/>
    </source>
</evidence>
<keyword evidence="1" id="KW-1133">Transmembrane helix</keyword>
<dbReference type="AlphaFoldDB" id="A0A269TJ90"/>
<dbReference type="Proteomes" id="UP000216943">
    <property type="component" value="Unassembled WGS sequence"/>
</dbReference>
<dbReference type="EMBL" id="NQNY01000009">
    <property type="protein sequence ID" value="PAK21250.1"/>
    <property type="molecule type" value="Genomic_DNA"/>
</dbReference>